<keyword evidence="2" id="KW-0482">Metalloprotease</keyword>
<dbReference type="PANTHER" id="PTHR30399">
    <property type="entry name" value="UNCHARACTERIZED PROTEIN YGJP"/>
    <property type="match status" value="1"/>
</dbReference>
<protein>
    <submittedName>
        <fullName evidence="2">SprT family zinc-dependent metalloprotease</fullName>
    </submittedName>
</protein>
<evidence type="ECO:0000313" key="2">
    <source>
        <dbReference type="EMBL" id="MCY0387372.1"/>
    </source>
</evidence>
<dbReference type="PANTHER" id="PTHR30399:SF1">
    <property type="entry name" value="UTP PYROPHOSPHATASE"/>
    <property type="match status" value="1"/>
</dbReference>
<proteinExistence type="predicted"/>
<dbReference type="InterPro" id="IPR002725">
    <property type="entry name" value="YgjP-like_metallopeptidase"/>
</dbReference>
<dbReference type="EMBL" id="JAPMXC010000001">
    <property type="protein sequence ID" value="MCY0387372.1"/>
    <property type="molecule type" value="Genomic_DNA"/>
</dbReference>
<keyword evidence="3" id="KW-1185">Reference proteome</keyword>
<gene>
    <name evidence="2" type="ORF">OVY01_09015</name>
</gene>
<evidence type="ECO:0000259" key="1">
    <source>
        <dbReference type="Pfam" id="PF01863"/>
    </source>
</evidence>
<keyword evidence="2" id="KW-0378">Hydrolase</keyword>
<dbReference type="GO" id="GO:0008237">
    <property type="term" value="F:metallopeptidase activity"/>
    <property type="evidence" value="ECO:0007669"/>
    <property type="project" value="UniProtKB-KW"/>
</dbReference>
<dbReference type="Proteomes" id="UP001082899">
    <property type="component" value="Unassembled WGS sequence"/>
</dbReference>
<evidence type="ECO:0000313" key="3">
    <source>
        <dbReference type="Proteomes" id="UP001082899"/>
    </source>
</evidence>
<dbReference type="Gene3D" id="3.30.2010.10">
    <property type="entry name" value="Metalloproteases ('zincins'), catalytic domain"/>
    <property type="match status" value="1"/>
</dbReference>
<dbReference type="Pfam" id="PF01863">
    <property type="entry name" value="YgjP-like"/>
    <property type="match status" value="1"/>
</dbReference>
<organism evidence="2 3">
    <name type="scientific">Robbsia betulipollinis</name>
    <dbReference type="NCBI Taxonomy" id="2981849"/>
    <lineage>
        <taxon>Bacteria</taxon>
        <taxon>Pseudomonadati</taxon>
        <taxon>Pseudomonadota</taxon>
        <taxon>Betaproteobacteria</taxon>
        <taxon>Burkholderiales</taxon>
        <taxon>Burkholderiaceae</taxon>
        <taxon>Robbsia</taxon>
    </lineage>
</organism>
<reference evidence="2" key="1">
    <citation type="submission" date="2022-11" db="EMBL/GenBank/DDBJ databases">
        <title>Robbsia betulipollinis sp. nov., isolated from pollen of birch (Betula pendula).</title>
        <authorList>
            <person name="Shi H."/>
            <person name="Ambika Manirajan B."/>
            <person name="Ratering S."/>
            <person name="Geissler-Plaum R."/>
            <person name="Schnell S."/>
        </authorList>
    </citation>
    <scope>NUCLEOTIDE SEQUENCE</scope>
    <source>
        <strain evidence="2">Bb-Pol-6</strain>
    </source>
</reference>
<sequence>MNAFFRPPARVASPAPLAPAESRLRTLRLGSRLLTYTLRRSARRTIGFVISRRGLAVTAPQRLSLQAIENAIAGKQRWIFAKLDDWVDRALPPEEVPVAWRDGAQIALYGEAVTLRLSAAAGARARVDYDAASRTLCVALPVAPIPSPAPAVPVDDVRIGALLQAWFQGEARRRFAERLALYAPVVGVRFKAFALSSATTRWGSCSSAGNIRLNWRLVHFPLAVLDYVVIHELAHLREMNHSPRFWAVVEGVLPDYRQLRAMLKQPAAGALPRL</sequence>
<dbReference type="CDD" id="cd07344">
    <property type="entry name" value="M48_yhfN_like"/>
    <property type="match status" value="1"/>
</dbReference>
<name>A0ABT3ZLN4_9BURK</name>
<feature type="domain" description="YgjP-like metallopeptidase" evidence="1">
    <location>
        <begin position="44"/>
        <end position="265"/>
    </location>
</feature>
<dbReference type="InterPro" id="IPR053136">
    <property type="entry name" value="UTP_pyrophosphatase-like"/>
</dbReference>
<keyword evidence="2" id="KW-0645">Protease</keyword>
<accession>A0ABT3ZLN4</accession>
<comment type="caution">
    <text evidence="2">The sequence shown here is derived from an EMBL/GenBank/DDBJ whole genome shotgun (WGS) entry which is preliminary data.</text>
</comment>
<dbReference type="RefSeq" id="WP_267847118.1">
    <property type="nucleotide sequence ID" value="NZ_JAPMXC010000001.1"/>
</dbReference>